<comment type="caution">
    <text evidence="2">The sequence shown here is derived from an EMBL/GenBank/DDBJ whole genome shotgun (WGS) entry which is preliminary data.</text>
</comment>
<dbReference type="InterPro" id="IPR038052">
    <property type="entry name" value="Chaperonin_RbcX_sf"/>
</dbReference>
<organism evidence="2 3">
    <name type="scientific">Coccomyxa viridis</name>
    <dbReference type="NCBI Taxonomy" id="1274662"/>
    <lineage>
        <taxon>Eukaryota</taxon>
        <taxon>Viridiplantae</taxon>
        <taxon>Chlorophyta</taxon>
        <taxon>core chlorophytes</taxon>
        <taxon>Trebouxiophyceae</taxon>
        <taxon>Trebouxiophyceae incertae sedis</taxon>
        <taxon>Coccomyxaceae</taxon>
        <taxon>Coccomyxa</taxon>
    </lineage>
</organism>
<dbReference type="Gene3D" id="1.10.1200.210">
    <property type="entry name" value="Chaperonin-like RbcX"/>
    <property type="match status" value="1"/>
</dbReference>
<feature type="compositionally biased region" description="Basic and acidic residues" evidence="1">
    <location>
        <begin position="81"/>
        <end position="92"/>
    </location>
</feature>
<keyword evidence="3" id="KW-1185">Reference proteome</keyword>
<evidence type="ECO:0000256" key="1">
    <source>
        <dbReference type="SAM" id="MobiDB-lite"/>
    </source>
</evidence>
<proteinExistence type="predicted"/>
<evidence type="ECO:0000313" key="3">
    <source>
        <dbReference type="Proteomes" id="UP001497392"/>
    </source>
</evidence>
<gene>
    <name evidence="2" type="primary">g1952</name>
    <name evidence="2" type="ORF">VP750_LOCUS1666</name>
</gene>
<accession>A0ABP1FR34</accession>
<dbReference type="Proteomes" id="UP001497392">
    <property type="component" value="Unassembled WGS sequence"/>
</dbReference>
<reference evidence="2 3" key="1">
    <citation type="submission" date="2024-06" db="EMBL/GenBank/DDBJ databases">
        <authorList>
            <person name="Kraege A."/>
            <person name="Thomma B."/>
        </authorList>
    </citation>
    <scope>NUCLEOTIDE SEQUENCE [LARGE SCALE GENOMIC DNA]</scope>
</reference>
<dbReference type="EMBL" id="CAXHTA020000002">
    <property type="protein sequence ID" value="CAL5220007.1"/>
    <property type="molecule type" value="Genomic_DNA"/>
</dbReference>
<sequence length="238" mass="27409">MQKSFLGRQSCSLHSSLPSELCERSKFIVSQRRKPLLITLQRPRPSSSGDRRRGDGARERSRKGNSYENKTRRKGRPAHKRTPDDSPLRDGNRDRLIGLLTERASRTLLYYLSETNQHVYHWLIVYIRENPIPRTGSWDDISGETFLRGLLSRGIEIAQYSVGRDSMYDHFGACGVDPRNLAQRIMEIRTQIANEMIDDLKDIAEENSLLMRESLFASLSLEHVVEHPHEQAPDQEPV</sequence>
<feature type="compositionally biased region" description="Basic residues" evidence="1">
    <location>
        <begin position="71"/>
        <end position="80"/>
    </location>
</feature>
<evidence type="ECO:0000313" key="2">
    <source>
        <dbReference type="EMBL" id="CAL5220007.1"/>
    </source>
</evidence>
<protein>
    <submittedName>
        <fullName evidence="2">G1952 protein</fullName>
    </submittedName>
</protein>
<dbReference type="SUPFAM" id="SSF158615">
    <property type="entry name" value="RbcX-like"/>
    <property type="match status" value="1"/>
</dbReference>
<feature type="compositionally biased region" description="Basic and acidic residues" evidence="1">
    <location>
        <begin position="49"/>
        <end position="59"/>
    </location>
</feature>
<feature type="region of interest" description="Disordered" evidence="1">
    <location>
        <begin position="36"/>
        <end position="92"/>
    </location>
</feature>
<name>A0ABP1FR34_9CHLO</name>